<protein>
    <recommendedName>
        <fullName evidence="4">WSC domain-containing protein</fullName>
    </recommendedName>
</protein>
<keyword evidence="2" id="KW-0812">Transmembrane</keyword>
<keyword evidence="3" id="KW-0732">Signal</keyword>
<evidence type="ECO:0000259" key="4">
    <source>
        <dbReference type="PROSITE" id="PS51212"/>
    </source>
</evidence>
<accession>A0A178D6G8</accession>
<dbReference type="Pfam" id="PF01822">
    <property type="entry name" value="WSC"/>
    <property type="match status" value="1"/>
</dbReference>
<dbReference type="PROSITE" id="PS51212">
    <property type="entry name" value="WSC"/>
    <property type="match status" value="1"/>
</dbReference>
<dbReference type="PANTHER" id="PTHR16861:SF4">
    <property type="entry name" value="SH3 DOMAIN PROTEIN (AFU_ORTHOLOGUE AFUA_1G13610)"/>
    <property type="match status" value="1"/>
</dbReference>
<feature type="transmembrane region" description="Helical" evidence="2">
    <location>
        <begin position="291"/>
        <end position="314"/>
    </location>
</feature>
<feature type="region of interest" description="Disordered" evidence="1">
    <location>
        <begin position="322"/>
        <end position="355"/>
    </location>
</feature>
<feature type="signal peptide" evidence="3">
    <location>
        <begin position="1"/>
        <end position="30"/>
    </location>
</feature>
<evidence type="ECO:0000313" key="6">
    <source>
        <dbReference type="Proteomes" id="UP000185904"/>
    </source>
</evidence>
<dbReference type="Proteomes" id="UP000185904">
    <property type="component" value="Unassembled WGS sequence"/>
</dbReference>
<name>A0A178D6G8_9EURO</name>
<keyword evidence="2" id="KW-1133">Transmembrane helix</keyword>
<dbReference type="AlphaFoldDB" id="A0A178D6G8"/>
<dbReference type="SMART" id="SM00321">
    <property type="entry name" value="WSC"/>
    <property type="match status" value="1"/>
</dbReference>
<reference evidence="5 6" key="1">
    <citation type="submission" date="2016-03" db="EMBL/GenBank/DDBJ databases">
        <title>The draft genome sequence of Fonsecaea nubica causative agent of cutaneous subcutaneous infection in human host.</title>
        <authorList>
            <person name="Costa F."/>
            <person name="Sybren D.H."/>
            <person name="Raittz R.T."/>
            <person name="Weiss V.A."/>
            <person name="Leao A.C."/>
            <person name="Gomes R."/>
            <person name="De Souza E.M."/>
            <person name="Pedrosa F.O."/>
            <person name="Steffens M.B."/>
            <person name="Bombassaro A."/>
            <person name="Tadra-Sfeir M.Z."/>
            <person name="Moreno L.F."/>
            <person name="Najafzadeh M.J."/>
            <person name="Felipe M.S."/>
            <person name="Teixeira M."/>
            <person name="Sun J."/>
            <person name="Xi L."/>
            <person name="Castro M.A."/>
            <person name="Vicente V.A."/>
        </authorList>
    </citation>
    <scope>NUCLEOTIDE SEQUENCE [LARGE SCALE GENOMIC DNA]</scope>
    <source>
        <strain evidence="5 6">CBS 269.64</strain>
    </source>
</reference>
<gene>
    <name evidence="5" type="ORF">AYO20_02997</name>
</gene>
<feature type="chain" id="PRO_5008084066" description="WSC domain-containing protein" evidence="3">
    <location>
        <begin position="31"/>
        <end position="432"/>
    </location>
</feature>
<keyword evidence="2" id="KW-0472">Membrane</keyword>
<evidence type="ECO:0000313" key="5">
    <source>
        <dbReference type="EMBL" id="OAL37820.1"/>
    </source>
</evidence>
<comment type="caution">
    <text evidence="5">The sequence shown here is derived from an EMBL/GenBank/DDBJ whole genome shotgun (WGS) entry which is preliminary data.</text>
</comment>
<sequence length="432" mass="44935">MATSIAMGSVWTVLVLCTAFLSLWVTPSQGLDISYCSPDNNAGSYQGHYNEFQSNGACQQQCQGSFAFAVLQGYYCWCSNYVPSEQESTYNCNQQCPGFTSEWCGNTDSDLYGYYLLSAGVPLGTSGSTASTPSTTSSPSSSSSSSVSIATSTSAVTSTPTSASASASASTSSLDSGSPTSSPTPGNWKTSRSSSSVVTYGSSQSSDVAGVVTWSSDSSMSSVDPAFPTTSPPSMTSPSSSNPTPTDIYTSVTTVTGEVRTVVVTPSAAATSDATLGQSSTQGSGVSTGKVVGIVLGVALGIGGLIGGAVYLWFRRRHKKLQQEQGPETAYVPRTGDSSPSNNVPSRQVSQLSSSGLLGTKIPRVNTSGLTLANDLRSVDTSSTAFDRRSLGTDQRLNPYALYIHDESRLSNVSLQDNQDYSRQLRVANPDP</sequence>
<feature type="compositionally biased region" description="Polar residues" evidence="1">
    <location>
        <begin position="336"/>
        <end position="351"/>
    </location>
</feature>
<proteinExistence type="predicted"/>
<dbReference type="GeneID" id="34586420"/>
<feature type="region of interest" description="Disordered" evidence="1">
    <location>
        <begin position="218"/>
        <end position="247"/>
    </location>
</feature>
<keyword evidence="6" id="KW-1185">Reference proteome</keyword>
<dbReference type="OrthoDB" id="2537459at2759"/>
<evidence type="ECO:0000256" key="1">
    <source>
        <dbReference type="SAM" id="MobiDB-lite"/>
    </source>
</evidence>
<evidence type="ECO:0000256" key="3">
    <source>
        <dbReference type="SAM" id="SignalP"/>
    </source>
</evidence>
<dbReference type="InterPro" id="IPR002889">
    <property type="entry name" value="WSC_carb-bd"/>
</dbReference>
<organism evidence="5 6">
    <name type="scientific">Fonsecaea nubica</name>
    <dbReference type="NCBI Taxonomy" id="856822"/>
    <lineage>
        <taxon>Eukaryota</taxon>
        <taxon>Fungi</taxon>
        <taxon>Dikarya</taxon>
        <taxon>Ascomycota</taxon>
        <taxon>Pezizomycotina</taxon>
        <taxon>Eurotiomycetes</taxon>
        <taxon>Chaetothyriomycetidae</taxon>
        <taxon>Chaetothyriales</taxon>
        <taxon>Herpotrichiellaceae</taxon>
        <taxon>Fonsecaea</taxon>
    </lineage>
</organism>
<feature type="region of interest" description="Disordered" evidence="1">
    <location>
        <begin position="127"/>
        <end position="202"/>
    </location>
</feature>
<dbReference type="RefSeq" id="XP_022502832.1">
    <property type="nucleotide sequence ID" value="XM_022641301.1"/>
</dbReference>
<dbReference type="EMBL" id="LVCJ01000013">
    <property type="protein sequence ID" value="OAL37820.1"/>
    <property type="molecule type" value="Genomic_DNA"/>
</dbReference>
<feature type="domain" description="WSC" evidence="4">
    <location>
        <begin position="30"/>
        <end position="117"/>
    </location>
</feature>
<dbReference type="PANTHER" id="PTHR16861">
    <property type="entry name" value="GLYCOPROTEIN 38"/>
    <property type="match status" value="1"/>
</dbReference>
<evidence type="ECO:0000256" key="2">
    <source>
        <dbReference type="SAM" id="Phobius"/>
    </source>
</evidence>